<dbReference type="InterPro" id="IPR054491">
    <property type="entry name" value="MGH1-like_GH"/>
</dbReference>
<evidence type="ECO:0000259" key="4">
    <source>
        <dbReference type="Pfam" id="PF22422"/>
    </source>
</evidence>
<sequence>MNRPVFDIEHAKRILRDNDLGGYTVPTKGLYPFQWNWDAAITALGWMEAGDEPRAWLELEMLLKGQWDNGMVPHIIFHGEADTYFPGPEVWGVENAVKTSAISQPPVLATVVRILFEQSKDRALAEQKLAALLPGTIACHLWWYRERDPENTGLVCSYHPWESGMDNSPAWDHPLSAVPTVDWEYTRRDTGHVDAAERPHKHQYDRYIYLVDFFKRNRFDSDAIYKSCPYRVQDIGIIAILQRANTDLLALCQSRIDDDSTRSLQASSARTAAAINELWSDELSCFVSRDTLTGQQLKTISCAGVLPLFGELASPAQASAINESLDRWIDGAPFGLASTHPDSETFEPQRYWRGPSWLHINWMIALGLEAYQMPERAEQLKQVSEACLENGDFWEYYNSVTGEGCGGGEFSWTAAIALHWLKS</sequence>
<dbReference type="PANTHER" id="PTHR10412">
    <property type="entry name" value="MANNOSYL-OLIGOSACCHARIDE GLUCOSIDASE"/>
    <property type="match status" value="1"/>
</dbReference>
<dbReference type="Proteomes" id="UP001058461">
    <property type="component" value="Chromosome"/>
</dbReference>
<dbReference type="Pfam" id="PF22422">
    <property type="entry name" value="MGH1-like_GH"/>
    <property type="match status" value="1"/>
</dbReference>
<proteinExistence type="inferred from homology"/>
<dbReference type="EMBL" id="CP073347">
    <property type="protein sequence ID" value="UTW11217.1"/>
    <property type="molecule type" value="Genomic_DNA"/>
</dbReference>
<dbReference type="PANTHER" id="PTHR10412:SF11">
    <property type="entry name" value="MANNOSYL-OLIGOSACCHARIDE GLUCOSIDASE"/>
    <property type="match status" value="1"/>
</dbReference>
<dbReference type="InterPro" id="IPR004888">
    <property type="entry name" value="Glycoside_hydrolase_63"/>
</dbReference>
<keyword evidence="6" id="KW-1185">Reference proteome</keyword>
<evidence type="ECO:0000313" key="5">
    <source>
        <dbReference type="EMBL" id="UTW11217.1"/>
    </source>
</evidence>
<evidence type="ECO:0000313" key="6">
    <source>
        <dbReference type="Proteomes" id="UP001058461"/>
    </source>
</evidence>
<comment type="similarity">
    <text evidence="1">Belongs to the glycosyl hydrolase 63 family.</text>
</comment>
<keyword evidence="2" id="KW-0378">Hydrolase</keyword>
<dbReference type="SUPFAM" id="SSF48208">
    <property type="entry name" value="Six-hairpin glycosidases"/>
    <property type="match status" value="1"/>
</dbReference>
<accession>A0ABY5HFT3</accession>
<evidence type="ECO:0000256" key="1">
    <source>
        <dbReference type="ARBA" id="ARBA00010833"/>
    </source>
</evidence>
<reference evidence="5" key="1">
    <citation type="submission" date="2021-04" db="EMBL/GenBank/DDBJ databases">
        <title>Oceanospirillales bacteria with DddD are important DMSP degraders in coastal seawater.</title>
        <authorList>
            <person name="Liu J."/>
        </authorList>
    </citation>
    <scope>NUCLEOTIDE SEQUENCE</scope>
    <source>
        <strain evidence="5">D13-1</strain>
    </source>
</reference>
<organism evidence="5 6">
    <name type="scientific">Marinobacterium rhizophilum</name>
    <dbReference type="NCBI Taxonomy" id="420402"/>
    <lineage>
        <taxon>Bacteria</taxon>
        <taxon>Pseudomonadati</taxon>
        <taxon>Pseudomonadota</taxon>
        <taxon>Gammaproteobacteria</taxon>
        <taxon>Oceanospirillales</taxon>
        <taxon>Oceanospirillaceae</taxon>
        <taxon>Marinobacterium</taxon>
    </lineage>
</organism>
<gene>
    <name evidence="5" type="ORF">KDW95_18385</name>
</gene>
<dbReference type="InterPro" id="IPR012341">
    <property type="entry name" value="6hp_glycosidase-like_sf"/>
</dbReference>
<evidence type="ECO:0000256" key="2">
    <source>
        <dbReference type="ARBA" id="ARBA00022801"/>
    </source>
</evidence>
<dbReference type="InterPro" id="IPR008928">
    <property type="entry name" value="6-hairpin_glycosidase_sf"/>
</dbReference>
<evidence type="ECO:0000256" key="3">
    <source>
        <dbReference type="ARBA" id="ARBA00023295"/>
    </source>
</evidence>
<dbReference type="Gene3D" id="1.50.10.10">
    <property type="match status" value="1"/>
</dbReference>
<feature type="domain" description="Mannosylglycerate hydrolase MGH1-like glycoside hydrolase" evidence="4">
    <location>
        <begin position="31"/>
        <end position="413"/>
    </location>
</feature>
<keyword evidence="3" id="KW-0326">Glycosidase</keyword>
<protein>
    <recommendedName>
        <fullName evidence="4">Mannosylglycerate hydrolase MGH1-like glycoside hydrolase domain-containing protein</fullName>
    </recommendedName>
</protein>
<dbReference type="RefSeq" id="WP_255853255.1">
    <property type="nucleotide sequence ID" value="NZ_CP073347.1"/>
</dbReference>
<name>A0ABY5HFT3_9GAMM</name>